<reference evidence="2 3" key="1">
    <citation type="journal article" date="2019" name="Int. J. Syst. Evol. Microbiol.">
        <title>Anaerobacillus alkaliphilus sp. nov., a novel alkaliphilic and moderately halophilic bacterium.</title>
        <authorList>
            <person name="Borsodi A.K."/>
            <person name="Aszalos J.M."/>
            <person name="Bihari P."/>
            <person name="Nagy I."/>
            <person name="Schumann P."/>
            <person name="Sproer C."/>
            <person name="Kovacs A.L."/>
            <person name="Boka K."/>
            <person name="Dobosy P."/>
            <person name="Ovari M."/>
            <person name="Szili-Kovacs T."/>
            <person name="Toth E."/>
        </authorList>
    </citation>
    <scope>NUCLEOTIDE SEQUENCE [LARGE SCALE GENOMIC DNA]</scope>
    <source>
        <strain evidence="2 3">B16-10</strain>
    </source>
</reference>
<name>A0A4Q0VN12_9BACI</name>
<comment type="caution">
    <text evidence="2">The sequence shown here is derived from an EMBL/GenBank/DDBJ whole genome shotgun (WGS) entry which is preliminary data.</text>
</comment>
<proteinExistence type="predicted"/>
<feature type="transmembrane region" description="Helical" evidence="1">
    <location>
        <begin position="38"/>
        <end position="58"/>
    </location>
</feature>
<dbReference type="EMBL" id="QOUX01000047">
    <property type="protein sequence ID" value="RXI96192.1"/>
    <property type="molecule type" value="Genomic_DNA"/>
</dbReference>
<keyword evidence="1" id="KW-1133">Transmembrane helix</keyword>
<gene>
    <name evidence="2" type="ORF">DS745_20840</name>
</gene>
<keyword evidence="1" id="KW-0812">Transmembrane</keyword>
<dbReference type="AlphaFoldDB" id="A0A4Q0VN12"/>
<keyword evidence="1" id="KW-0472">Membrane</keyword>
<evidence type="ECO:0000313" key="3">
    <source>
        <dbReference type="Proteomes" id="UP000290649"/>
    </source>
</evidence>
<protein>
    <submittedName>
        <fullName evidence="2">Uncharacterized protein</fullName>
    </submittedName>
</protein>
<dbReference type="RefSeq" id="WP_129080173.1">
    <property type="nucleotide sequence ID" value="NZ_QOUX01000047.1"/>
</dbReference>
<evidence type="ECO:0000256" key="1">
    <source>
        <dbReference type="SAM" id="Phobius"/>
    </source>
</evidence>
<sequence length="186" mass="21921">MKSLLIFIYDYLDFDLVALLITVALIVWGLGVKVRSMFSARMVLVFLIIFLIVNHMQYTTFERKIAKKINEATEVRELTISFNDPDKQRKGQVTIEDEETIERILEDFKFLKLKRVVRGESSDPSSKLSVNLTFTISTWMDLNYNLTESYRFNADERFLNGYKILGRTNHFKTIKELIESEEVEWE</sequence>
<accession>A0A4Q0VN12</accession>
<evidence type="ECO:0000313" key="2">
    <source>
        <dbReference type="EMBL" id="RXI96192.1"/>
    </source>
</evidence>
<dbReference type="OrthoDB" id="2967988at2"/>
<keyword evidence="3" id="KW-1185">Reference proteome</keyword>
<feature type="transmembrane region" description="Helical" evidence="1">
    <location>
        <begin position="12"/>
        <end position="32"/>
    </location>
</feature>
<organism evidence="2 3">
    <name type="scientific">Anaerobacillus alkaliphilus</name>
    <dbReference type="NCBI Taxonomy" id="1548597"/>
    <lineage>
        <taxon>Bacteria</taxon>
        <taxon>Bacillati</taxon>
        <taxon>Bacillota</taxon>
        <taxon>Bacilli</taxon>
        <taxon>Bacillales</taxon>
        <taxon>Bacillaceae</taxon>
        <taxon>Anaerobacillus</taxon>
    </lineage>
</organism>
<dbReference type="Proteomes" id="UP000290649">
    <property type="component" value="Unassembled WGS sequence"/>
</dbReference>